<feature type="compositionally biased region" description="Basic and acidic residues" evidence="2">
    <location>
        <begin position="91"/>
        <end position="125"/>
    </location>
</feature>
<dbReference type="EMBL" id="SEYY01013848">
    <property type="protein sequence ID" value="KAB7500470.1"/>
    <property type="molecule type" value="Genomic_DNA"/>
</dbReference>
<evidence type="ECO:0000313" key="3">
    <source>
        <dbReference type="EMBL" id="KAB7500470.1"/>
    </source>
</evidence>
<organism evidence="3 4">
    <name type="scientific">Armadillidium nasatum</name>
    <dbReference type="NCBI Taxonomy" id="96803"/>
    <lineage>
        <taxon>Eukaryota</taxon>
        <taxon>Metazoa</taxon>
        <taxon>Ecdysozoa</taxon>
        <taxon>Arthropoda</taxon>
        <taxon>Crustacea</taxon>
        <taxon>Multicrustacea</taxon>
        <taxon>Malacostraca</taxon>
        <taxon>Eumalacostraca</taxon>
        <taxon>Peracarida</taxon>
        <taxon>Isopoda</taxon>
        <taxon>Oniscidea</taxon>
        <taxon>Crinocheta</taxon>
        <taxon>Armadillidiidae</taxon>
        <taxon>Armadillidium</taxon>
    </lineage>
</organism>
<dbReference type="OrthoDB" id="6355127at2759"/>
<dbReference type="InterPro" id="IPR000618">
    <property type="entry name" value="Insect_cuticle"/>
</dbReference>
<accession>A0A5N5T677</accession>
<comment type="caution">
    <text evidence="3">The sequence shown here is derived from an EMBL/GenBank/DDBJ whole genome shotgun (WGS) entry which is preliminary data.</text>
</comment>
<feature type="compositionally biased region" description="Acidic residues" evidence="2">
    <location>
        <begin position="58"/>
        <end position="68"/>
    </location>
</feature>
<evidence type="ECO:0000313" key="4">
    <source>
        <dbReference type="Proteomes" id="UP000326759"/>
    </source>
</evidence>
<feature type="compositionally biased region" description="Basic and acidic residues" evidence="2">
    <location>
        <begin position="69"/>
        <end position="82"/>
    </location>
</feature>
<reference evidence="3 4" key="1">
    <citation type="journal article" date="2019" name="PLoS Biol.">
        <title>Sex chromosomes control vertical transmission of feminizing Wolbachia symbionts in an isopod.</title>
        <authorList>
            <person name="Becking T."/>
            <person name="Chebbi M.A."/>
            <person name="Giraud I."/>
            <person name="Moumen B."/>
            <person name="Laverre T."/>
            <person name="Caubet Y."/>
            <person name="Peccoud J."/>
            <person name="Gilbert C."/>
            <person name="Cordaux R."/>
        </authorList>
    </citation>
    <scope>NUCLEOTIDE SEQUENCE [LARGE SCALE GENOMIC DNA]</scope>
    <source>
        <strain evidence="3">ANa2</strain>
        <tissue evidence="3">Whole body excluding digestive tract and cuticle</tissue>
    </source>
</reference>
<proteinExistence type="predicted"/>
<evidence type="ECO:0000256" key="2">
    <source>
        <dbReference type="SAM" id="MobiDB-lite"/>
    </source>
</evidence>
<gene>
    <name evidence="3" type="ORF">Anas_01276</name>
</gene>
<feature type="region of interest" description="Disordered" evidence="2">
    <location>
        <begin position="43"/>
        <end position="129"/>
    </location>
</feature>
<sequence length="162" mass="18882">MTKEFENNFKENWTSPEGNKYFVRYVADKLGFRIIDSNVVPVSNAGVKVDGNQGSFVDSDEHDDDDENDVKSNEADQFSNEHDDNDDDSVELEHTSVEDHNDISKEDDLHQSVEDNDDKVVSNEHDDYDDDDIYDRWLRESFRYLKISKVFKDIKGIFMLVM</sequence>
<dbReference type="Proteomes" id="UP000326759">
    <property type="component" value="Unassembled WGS sequence"/>
</dbReference>
<keyword evidence="4" id="KW-1185">Reference proteome</keyword>
<dbReference type="AlphaFoldDB" id="A0A5N5T677"/>
<evidence type="ECO:0000256" key="1">
    <source>
        <dbReference type="PROSITE-ProRule" id="PRU00497"/>
    </source>
</evidence>
<dbReference type="GO" id="GO:0042302">
    <property type="term" value="F:structural constituent of cuticle"/>
    <property type="evidence" value="ECO:0007669"/>
    <property type="project" value="UniProtKB-UniRule"/>
</dbReference>
<name>A0A5N5T677_9CRUS</name>
<dbReference type="PROSITE" id="PS51155">
    <property type="entry name" value="CHIT_BIND_RR_2"/>
    <property type="match status" value="1"/>
</dbReference>
<keyword evidence="1" id="KW-0193">Cuticle</keyword>
<protein>
    <submittedName>
        <fullName evidence="3">Uncharacterized protein</fullName>
    </submittedName>
</protein>